<evidence type="ECO:0000313" key="3">
    <source>
        <dbReference type="Proteomes" id="UP001106592"/>
    </source>
</evidence>
<feature type="transmembrane region" description="Helical" evidence="1">
    <location>
        <begin position="72"/>
        <end position="91"/>
    </location>
</feature>
<dbReference type="RefSeq" id="WP_217977314.1">
    <property type="nucleotide sequence ID" value="NZ_JAHTBI010000079.1"/>
</dbReference>
<sequence length="134" mass="14236">MQQVNSSLKNAAVVFGLLGCITLIGFIVRYTSKVNVFLIWDAIAYRYIVINVLLVATAIACSVLLNHRNNDYAVGAAVVLCLLGLLVQWLFGFEMSVFLGVASLYLAGVLGMLAALGNLPADAPVASDVEASDK</sequence>
<comment type="caution">
    <text evidence="2">The sequence shown here is derived from an EMBL/GenBank/DDBJ whole genome shotgun (WGS) entry which is preliminary data.</text>
</comment>
<feature type="transmembrane region" description="Helical" evidence="1">
    <location>
        <begin position="44"/>
        <end position="65"/>
    </location>
</feature>
<keyword evidence="3" id="KW-1185">Reference proteome</keyword>
<keyword evidence="1" id="KW-0812">Transmembrane</keyword>
<evidence type="ECO:0000313" key="2">
    <source>
        <dbReference type="EMBL" id="MBV6289362.1"/>
    </source>
</evidence>
<dbReference type="EMBL" id="JAHTBI010000079">
    <property type="protein sequence ID" value="MBV6289362.1"/>
    <property type="molecule type" value="Genomic_DNA"/>
</dbReference>
<organism evidence="2 3">
    <name type="scientific">Pseudomonas aegrilactucae</name>
    <dbReference type="NCBI Taxonomy" id="2854028"/>
    <lineage>
        <taxon>Bacteria</taxon>
        <taxon>Pseudomonadati</taxon>
        <taxon>Pseudomonadota</taxon>
        <taxon>Gammaproteobacteria</taxon>
        <taxon>Pseudomonadales</taxon>
        <taxon>Pseudomonadaceae</taxon>
        <taxon>Pseudomonas</taxon>
    </lineage>
</organism>
<evidence type="ECO:0000256" key="1">
    <source>
        <dbReference type="SAM" id="Phobius"/>
    </source>
</evidence>
<proteinExistence type="predicted"/>
<reference evidence="2" key="1">
    <citation type="journal article" date="2022" name="Int. J. Syst. Evol. Microbiol.">
        <title>Pseudomonas aegrilactucae sp. nov. and Pseudomonas morbosilactucae sp. nov., pathogens causing bacterial rot of lettuce in Japan.</title>
        <authorList>
            <person name="Sawada H."/>
            <person name="Fujikawa T."/>
            <person name="Satou M."/>
        </authorList>
    </citation>
    <scope>NUCLEOTIDE SEQUENCE</scope>
    <source>
        <strain evidence="2">MAFF 301350</strain>
    </source>
</reference>
<keyword evidence="1" id="KW-1133">Transmembrane helix</keyword>
<protein>
    <submittedName>
        <fullName evidence="2">Uncharacterized protein</fullName>
    </submittedName>
</protein>
<keyword evidence="1" id="KW-0472">Membrane</keyword>
<gene>
    <name evidence="2" type="ORF">KUO17_20410</name>
</gene>
<feature type="transmembrane region" description="Helical" evidence="1">
    <location>
        <begin position="97"/>
        <end position="116"/>
    </location>
</feature>
<accession>A0A9Q2XNB0</accession>
<name>A0A9Q2XNB0_9PSED</name>
<feature type="transmembrane region" description="Helical" evidence="1">
    <location>
        <begin position="12"/>
        <end position="32"/>
    </location>
</feature>
<dbReference type="AlphaFoldDB" id="A0A9Q2XNB0"/>
<dbReference type="Proteomes" id="UP001106592">
    <property type="component" value="Unassembled WGS sequence"/>
</dbReference>
<reference evidence="2" key="2">
    <citation type="journal article" date="2023" name="Plant Pathol.">
        <title>Dismantling and reorganizing Pseudomonas marginalis sensu#lato.</title>
        <authorList>
            <person name="Sawada H."/>
            <person name="Fujikawa T."/>
            <person name="Satou M."/>
        </authorList>
    </citation>
    <scope>NUCLEOTIDE SEQUENCE</scope>
    <source>
        <strain evidence="2">MAFF 301350</strain>
    </source>
</reference>